<reference evidence="1" key="1">
    <citation type="submission" date="2021-05" db="EMBL/GenBank/DDBJ databases">
        <authorList>
            <person name="Scholz U."/>
            <person name="Mascher M."/>
            <person name="Fiebig A."/>
        </authorList>
    </citation>
    <scope>NUCLEOTIDE SEQUENCE [LARGE SCALE GENOMIC DNA]</scope>
</reference>
<organism evidence="1 2">
    <name type="scientific">Avena sativa</name>
    <name type="common">Oat</name>
    <dbReference type="NCBI Taxonomy" id="4498"/>
    <lineage>
        <taxon>Eukaryota</taxon>
        <taxon>Viridiplantae</taxon>
        <taxon>Streptophyta</taxon>
        <taxon>Embryophyta</taxon>
        <taxon>Tracheophyta</taxon>
        <taxon>Spermatophyta</taxon>
        <taxon>Magnoliopsida</taxon>
        <taxon>Liliopsida</taxon>
        <taxon>Poales</taxon>
        <taxon>Poaceae</taxon>
        <taxon>BOP clade</taxon>
        <taxon>Pooideae</taxon>
        <taxon>Poodae</taxon>
        <taxon>Poeae</taxon>
        <taxon>Poeae Chloroplast Group 1 (Aveneae type)</taxon>
        <taxon>Aveninae</taxon>
        <taxon>Avena</taxon>
    </lineage>
</organism>
<name>A0ACD6A4S1_AVESA</name>
<dbReference type="Proteomes" id="UP001732700">
    <property type="component" value="Chromosome 7C"/>
</dbReference>
<dbReference type="EnsemblPlants" id="AVESA.00010b.r2.7CG0698610.1">
    <property type="protein sequence ID" value="AVESA.00010b.r2.7CG0698610.1.CDS"/>
    <property type="gene ID" value="AVESA.00010b.r2.7CG0698610"/>
</dbReference>
<accession>A0ACD6A4S1</accession>
<keyword evidence="2" id="KW-1185">Reference proteome</keyword>
<reference evidence="1" key="2">
    <citation type="submission" date="2025-09" db="UniProtKB">
        <authorList>
            <consortium name="EnsemblPlants"/>
        </authorList>
    </citation>
    <scope>IDENTIFICATION</scope>
</reference>
<sequence length="151" mass="17066">MIQRKRTATTCHATTNKNPSHCPEHRPPLRPPTDRPAMASAIVNPHDKMRGRDVNKVARGEQAPRPAHEPGSVADSPPDGGAAIEIRTAPCDFRFPTQNQTRHCYARYLEYHRCMKAKQGGDRSECEKFQRYYRSLCPTDWAEEGIFPGPI</sequence>
<evidence type="ECO:0000313" key="1">
    <source>
        <dbReference type="EnsemblPlants" id="AVESA.00010b.r2.7CG0698610.1.CDS"/>
    </source>
</evidence>
<protein>
    <submittedName>
        <fullName evidence="1">Uncharacterized protein</fullName>
    </submittedName>
</protein>
<evidence type="ECO:0000313" key="2">
    <source>
        <dbReference type="Proteomes" id="UP001732700"/>
    </source>
</evidence>
<proteinExistence type="predicted"/>